<evidence type="ECO:0000256" key="3">
    <source>
        <dbReference type="ARBA" id="ARBA00018091"/>
    </source>
</evidence>
<evidence type="ECO:0000256" key="2">
    <source>
        <dbReference type="ARBA" id="ARBA00006131"/>
    </source>
</evidence>
<accession>A0AAU7SSB1</accession>
<protein>
    <recommendedName>
        <fullName evidence="3 7">Capsid protein</fullName>
    </recommendedName>
</protein>
<keyword evidence="4 7" id="KW-1140">T=1 icosahedral capsid protein</keyword>
<dbReference type="GO" id="GO:0039615">
    <property type="term" value="C:T=1 icosahedral viral capsid"/>
    <property type="evidence" value="ECO:0007669"/>
    <property type="project" value="UniProtKB-UniRule"/>
</dbReference>
<evidence type="ECO:0000256" key="8">
    <source>
        <dbReference type="SAM" id="MobiDB-lite"/>
    </source>
</evidence>
<comment type="subcellular location">
    <subcellularLocation>
        <location evidence="1 7">Virion</location>
    </subcellularLocation>
</comment>
<comment type="function">
    <text evidence="7">Self-assembles to form an icosahedral capsid.</text>
</comment>
<proteinExistence type="inferred from homology"/>
<evidence type="ECO:0000256" key="5">
    <source>
        <dbReference type="ARBA" id="ARBA00022561"/>
    </source>
</evidence>
<feature type="compositionally biased region" description="Acidic residues" evidence="8">
    <location>
        <begin position="671"/>
        <end position="683"/>
    </location>
</feature>
<reference evidence="9" key="1">
    <citation type="submission" date="2024-05" db="EMBL/GenBank/DDBJ databases">
        <authorList>
            <person name="Laubscher F."/>
            <person name="Chudzinski V."/>
            <person name="Cordey S."/>
            <person name="Hosszu-Fellous K."/>
            <person name="Kaiser L."/>
        </authorList>
    </citation>
    <scope>NUCLEOTIDE SEQUENCE</scope>
    <source>
        <strain evidence="9">1011D4-108</strain>
    </source>
</reference>
<evidence type="ECO:0000256" key="4">
    <source>
        <dbReference type="ARBA" id="ARBA00022431"/>
    </source>
</evidence>
<organism evidence="9">
    <name type="scientific">Alphatorquevirus homin19</name>
    <dbReference type="NCBI Taxonomy" id="3048420"/>
    <lineage>
        <taxon>Viruses</taxon>
        <taxon>Monodnaviria</taxon>
        <taxon>Shotokuvirae</taxon>
        <taxon>Commensaviricota</taxon>
        <taxon>Cardeaviricetes</taxon>
        <taxon>Sanitavirales</taxon>
        <taxon>Anelloviridae</taxon>
        <taxon>Alphatorquevirus</taxon>
    </lineage>
</organism>
<evidence type="ECO:0000256" key="1">
    <source>
        <dbReference type="ARBA" id="ARBA00004328"/>
    </source>
</evidence>
<evidence type="ECO:0000256" key="6">
    <source>
        <dbReference type="ARBA" id="ARBA00022844"/>
    </source>
</evidence>
<comment type="similarity">
    <text evidence="2 7">Belongs to the anelloviridae capsid protein family.</text>
</comment>
<feature type="region of interest" description="Disordered" evidence="8">
    <location>
        <begin position="670"/>
        <end position="690"/>
    </location>
</feature>
<evidence type="ECO:0000256" key="7">
    <source>
        <dbReference type="RuleBase" id="RU361230"/>
    </source>
</evidence>
<evidence type="ECO:0000313" key="9">
    <source>
        <dbReference type="EMBL" id="XBU06317.1"/>
    </source>
</evidence>
<sequence>MAWGWWRRRWTWPRRRRWRQWRRRRPVRRRRPRRPVRRRRQRRVRRRFYRGRRRGWRRRRYIRRRRRLRRKKLVLTQWHPATRRKCVIKGYLPILWCGYLRSNRNYALHSDDCVKQGEGFGGSVSTVSFNLRVLFDQHQRGLNKWSFPNDQLDLARYKGCKFTFYRTKDCDFIGQYDIVAPYALDKDSCPSYHPGMMIQAKNKFLIPSYDTRPRGRQKVTVKIQPPKLFEDKWYTQEDLCEVNLVSLAVSAASFTHPFGSPQTDNLCVTFQVLDPLLNSVIGFSSKQHQVVLNHLYTHNTYWASHLTPYFTTNLKKPYPQSDGQPQTAPNAEKTLQIQDIKIAGDTNYNWYPYNITKHSYTLDDIRQQYFKWETSLAPQQTTSNLGKPNEHPTPTNDYYEYHLGLFSPIFIGPTRTSNIFPAAYFDCVYNPLTDKGVGNHVWFQYNSKADTQIASSGLYCHIQDKPLWAALYGYPDFVESVLGPNQDAESVGLVCCICPYTEPPMYKKDNPNMGFVFYDTKFGNGKWLDGRGHIPIYWLSRWRPEMMFQQEVMRDIVQTGPYSYKDELKNCCLVAKYKFYFTWGGNMVFQQSIRNPCKTDGRDPDSNRFPRDVQVVDPISMGPRWVFHSWDWRRGFVSQQAIKRVSEKPLDYEAYFTKSKRPRIFPHTETAEEFQQPEEDSTSEEEKSLISVEEANPQIQKHLRKQLLRQQQLGEQLRLLKLHLLKTQAGLQVNPLLFCQQ</sequence>
<keyword evidence="5 7" id="KW-0167">Capsid protein</keyword>
<dbReference type="Pfam" id="PF02956">
    <property type="entry name" value="TT_ORF1"/>
    <property type="match status" value="1"/>
</dbReference>
<dbReference type="EMBL" id="PP856770">
    <property type="protein sequence ID" value="XBU06317.1"/>
    <property type="molecule type" value="Genomic_DNA"/>
</dbReference>
<name>A0AAU7SSB1_9VIRU</name>
<keyword evidence="6 7" id="KW-0946">Virion</keyword>
<dbReference type="InterPro" id="IPR004219">
    <property type="entry name" value="TTvirus_Unk"/>
</dbReference>